<dbReference type="STRING" id="28066.RF819_00080"/>
<dbReference type="PROSITE" id="PS51186">
    <property type="entry name" value="GNAT"/>
    <property type="match status" value="1"/>
</dbReference>
<dbReference type="GO" id="GO:0016747">
    <property type="term" value="F:acyltransferase activity, transferring groups other than amino-acyl groups"/>
    <property type="evidence" value="ECO:0007669"/>
    <property type="project" value="InterPro"/>
</dbReference>
<dbReference type="InterPro" id="IPR051531">
    <property type="entry name" value="N-acetyltransferase"/>
</dbReference>
<dbReference type="PANTHER" id="PTHR43792:SF1">
    <property type="entry name" value="N-ACETYLTRANSFERASE DOMAIN-CONTAINING PROTEIN"/>
    <property type="match status" value="1"/>
</dbReference>
<dbReference type="InterPro" id="IPR016181">
    <property type="entry name" value="Acyl_CoA_acyltransferase"/>
</dbReference>
<evidence type="ECO:0000313" key="3">
    <source>
        <dbReference type="EMBL" id="OOV11109.1"/>
    </source>
</evidence>
<dbReference type="AlphaFoldDB" id="A0A1T1B404"/>
<dbReference type="Proteomes" id="UP000190750">
    <property type="component" value="Unassembled WGS sequence"/>
</dbReference>
<dbReference type="Pfam" id="PF13302">
    <property type="entry name" value="Acetyltransf_3"/>
    <property type="match status" value="1"/>
</dbReference>
<dbReference type="PANTHER" id="PTHR43792">
    <property type="entry name" value="GNAT FAMILY, PUTATIVE (AFU_ORTHOLOGUE AFUA_3G00765)-RELATED-RELATED"/>
    <property type="match status" value="1"/>
</dbReference>
<dbReference type="EMBL" id="MTJN01000002">
    <property type="protein sequence ID" value="OOV09181.1"/>
    <property type="molecule type" value="Genomic_DNA"/>
</dbReference>
<protein>
    <submittedName>
        <fullName evidence="3">GNAT family N-acetyltransferase</fullName>
    </submittedName>
</protein>
<evidence type="ECO:0000259" key="1">
    <source>
        <dbReference type="PROSITE" id="PS51186"/>
    </source>
</evidence>
<dbReference type="OrthoDB" id="9798081at2"/>
<comment type="caution">
    <text evidence="3">The sequence shown here is derived from an EMBL/GenBank/DDBJ whole genome shotgun (WGS) entry which is preliminary data.</text>
</comment>
<sequence length="168" mass="18891">MIQTLETPRLRLVPPSLACAKAYELFYTDAEASRMYGGPITAAAAWTRLSSDLGSWYLQGFGVWAMQEKSDGEFLGTCGFWQGRDWPRELTWWLLPQYRGHGFAKEASLAAVHHAYEVLGWSAVETYMNDQNTQARALVLSLGGQKARRQGFPDGKERDVFIIPRTAV</sequence>
<evidence type="ECO:0000313" key="2">
    <source>
        <dbReference type="EMBL" id="OOV09181.1"/>
    </source>
</evidence>
<accession>A0A1T1B404</accession>
<dbReference type="SUPFAM" id="SSF55729">
    <property type="entry name" value="Acyl-CoA N-acyltransferases (Nat)"/>
    <property type="match status" value="1"/>
</dbReference>
<organism evidence="3 4">
    <name type="scientific">Rhodoferax fermentans</name>
    <dbReference type="NCBI Taxonomy" id="28066"/>
    <lineage>
        <taxon>Bacteria</taxon>
        <taxon>Pseudomonadati</taxon>
        <taxon>Pseudomonadota</taxon>
        <taxon>Betaproteobacteria</taxon>
        <taxon>Burkholderiales</taxon>
        <taxon>Comamonadaceae</taxon>
        <taxon>Rhodoferax</taxon>
    </lineage>
</organism>
<gene>
    <name evidence="3" type="ORF">RF819_00080</name>
    <name evidence="2" type="ORF">RF819_15420</name>
</gene>
<dbReference type="InterPro" id="IPR000182">
    <property type="entry name" value="GNAT_dom"/>
</dbReference>
<reference evidence="3 4" key="1">
    <citation type="submission" date="2017-01" db="EMBL/GenBank/DDBJ databases">
        <title>Genome sequencing of Rhodoferax fermentans JCM 7819.</title>
        <authorList>
            <person name="Kim Y.J."/>
            <person name="Farh M.E.-A."/>
            <person name="Yang D.-C."/>
        </authorList>
    </citation>
    <scope>NUCLEOTIDE SEQUENCE [LARGE SCALE GENOMIC DNA]</scope>
    <source>
        <strain evidence="3 4">JCM 7819</strain>
    </source>
</reference>
<keyword evidence="4" id="KW-1185">Reference proteome</keyword>
<proteinExistence type="predicted"/>
<evidence type="ECO:0000313" key="4">
    <source>
        <dbReference type="Proteomes" id="UP000190750"/>
    </source>
</evidence>
<dbReference type="EMBL" id="MTJN01000001">
    <property type="protein sequence ID" value="OOV11109.1"/>
    <property type="molecule type" value="Genomic_DNA"/>
</dbReference>
<keyword evidence="3" id="KW-0808">Transferase</keyword>
<dbReference type="RefSeq" id="WP_078363104.1">
    <property type="nucleotide sequence ID" value="NZ_MTJN01000001.1"/>
</dbReference>
<dbReference type="Gene3D" id="3.40.630.30">
    <property type="match status" value="1"/>
</dbReference>
<name>A0A1T1B404_RHOFE</name>
<feature type="domain" description="N-acetyltransferase" evidence="1">
    <location>
        <begin position="8"/>
        <end position="168"/>
    </location>
</feature>